<dbReference type="RefSeq" id="WP_073716431.1">
    <property type="nucleotide sequence ID" value="NZ_MQVR01000026.1"/>
</dbReference>
<dbReference type="AlphaFoldDB" id="A0A1Q5Q2Q3"/>
<organism evidence="1 2">
    <name type="scientific">Bowdeniella nasicola</name>
    <dbReference type="NCBI Taxonomy" id="208480"/>
    <lineage>
        <taxon>Bacteria</taxon>
        <taxon>Bacillati</taxon>
        <taxon>Actinomycetota</taxon>
        <taxon>Actinomycetes</taxon>
        <taxon>Actinomycetales</taxon>
        <taxon>Actinomycetaceae</taxon>
        <taxon>Bowdeniella</taxon>
    </lineage>
</organism>
<reference evidence="2" key="1">
    <citation type="submission" date="2016-12" db="EMBL/GenBank/DDBJ databases">
        <authorList>
            <person name="Meng X."/>
        </authorList>
    </citation>
    <scope>NUCLEOTIDE SEQUENCE [LARGE SCALE GENOMIC DNA]</scope>
    <source>
        <strain evidence="2">DSM 19116</strain>
    </source>
</reference>
<protein>
    <recommendedName>
        <fullName evidence="3">DUF4192 domain-containing protein</fullName>
    </recommendedName>
</protein>
<accession>A0A1Q5Q2Q3</accession>
<gene>
    <name evidence="1" type="ORF">BSZ39_05805</name>
</gene>
<name>A0A1Q5Q2Q3_9ACTO</name>
<evidence type="ECO:0008006" key="3">
    <source>
        <dbReference type="Google" id="ProtNLM"/>
    </source>
</evidence>
<dbReference type="OrthoDB" id="4954868at2"/>
<dbReference type="InterPro" id="IPR025447">
    <property type="entry name" value="DUF4192"/>
</dbReference>
<dbReference type="Pfam" id="PF13830">
    <property type="entry name" value="DUF4192"/>
    <property type="match status" value="1"/>
</dbReference>
<evidence type="ECO:0000313" key="2">
    <source>
        <dbReference type="Proteomes" id="UP000185628"/>
    </source>
</evidence>
<sequence>MTDHGFSSLPSSRKRDLLVAASSTVPYSLGYFPADSFVVVGLTAHDTSDVVLGPLARLDIHDASAMTRREIAVSLQPLLRYRTDCCLVVGTGEDLTAAGELLEEFAAGIDHVLPVLGTVAVGDEHIVVIDDEGEHDTLTRREWETTPAVAELVVSGRALQPSSESFAFPAPSASADAPLPDDGLAAECLKAAWRQAMLGRATTTQLAALALALHAMTPRDTFIATCIRDGGSAARFEGLTPSEINDAIISGPVRSAQDFHLVFDALARIASATASGLHAEICGIGGYLAWYAGDGVRARVLVEQCLAEVPDYNLALLVNSALAVGMPPPWVDTPAAEYPTAS</sequence>
<dbReference type="EMBL" id="MQVR01000026">
    <property type="protein sequence ID" value="OKL54123.1"/>
    <property type="molecule type" value="Genomic_DNA"/>
</dbReference>
<proteinExistence type="predicted"/>
<comment type="caution">
    <text evidence="1">The sequence shown here is derived from an EMBL/GenBank/DDBJ whole genome shotgun (WGS) entry which is preliminary data.</text>
</comment>
<evidence type="ECO:0000313" key="1">
    <source>
        <dbReference type="EMBL" id="OKL54123.1"/>
    </source>
</evidence>
<keyword evidence="2" id="KW-1185">Reference proteome</keyword>
<dbReference type="Proteomes" id="UP000185628">
    <property type="component" value="Unassembled WGS sequence"/>
</dbReference>